<accession>A0AA39LKR1</accession>
<reference evidence="3" key="1">
    <citation type="submission" date="2023-06" db="EMBL/GenBank/DDBJ databases">
        <title>Genomic analysis of the entomopathogenic nematode Steinernema hermaphroditum.</title>
        <authorList>
            <person name="Schwarz E.M."/>
            <person name="Heppert J.K."/>
            <person name="Baniya A."/>
            <person name="Schwartz H.T."/>
            <person name="Tan C.-H."/>
            <person name="Antoshechkin I."/>
            <person name="Sternberg P.W."/>
            <person name="Goodrich-Blair H."/>
            <person name="Dillman A.R."/>
        </authorList>
    </citation>
    <scope>NUCLEOTIDE SEQUENCE</scope>
    <source>
        <strain evidence="3">PS9179</strain>
        <tissue evidence="3">Whole animal</tissue>
    </source>
</reference>
<feature type="region of interest" description="Disordered" evidence="1">
    <location>
        <begin position="23"/>
        <end position="56"/>
    </location>
</feature>
<proteinExistence type="predicted"/>
<feature type="signal peptide" evidence="2">
    <location>
        <begin position="1"/>
        <end position="15"/>
    </location>
</feature>
<evidence type="ECO:0000256" key="1">
    <source>
        <dbReference type="SAM" id="MobiDB-lite"/>
    </source>
</evidence>
<evidence type="ECO:0000313" key="4">
    <source>
        <dbReference type="Proteomes" id="UP001175271"/>
    </source>
</evidence>
<feature type="compositionally biased region" description="Pro residues" evidence="1">
    <location>
        <begin position="23"/>
        <end position="35"/>
    </location>
</feature>
<dbReference type="Proteomes" id="UP001175271">
    <property type="component" value="Unassembled WGS sequence"/>
</dbReference>
<dbReference type="AlphaFoldDB" id="A0AA39LKR1"/>
<comment type="caution">
    <text evidence="3">The sequence shown here is derived from an EMBL/GenBank/DDBJ whole genome shotgun (WGS) entry which is preliminary data.</text>
</comment>
<dbReference type="EMBL" id="JAUCMV010000004">
    <property type="protein sequence ID" value="KAK0400803.1"/>
    <property type="molecule type" value="Genomic_DNA"/>
</dbReference>
<evidence type="ECO:0000256" key="2">
    <source>
        <dbReference type="SAM" id="SignalP"/>
    </source>
</evidence>
<gene>
    <name evidence="3" type="ORF">QR680_015460</name>
</gene>
<keyword evidence="4" id="KW-1185">Reference proteome</keyword>
<evidence type="ECO:0000313" key="3">
    <source>
        <dbReference type="EMBL" id="KAK0400803.1"/>
    </source>
</evidence>
<organism evidence="3 4">
    <name type="scientific">Steinernema hermaphroditum</name>
    <dbReference type="NCBI Taxonomy" id="289476"/>
    <lineage>
        <taxon>Eukaryota</taxon>
        <taxon>Metazoa</taxon>
        <taxon>Ecdysozoa</taxon>
        <taxon>Nematoda</taxon>
        <taxon>Chromadorea</taxon>
        <taxon>Rhabditida</taxon>
        <taxon>Tylenchina</taxon>
        <taxon>Panagrolaimomorpha</taxon>
        <taxon>Strongyloidoidea</taxon>
        <taxon>Steinernematidae</taxon>
        <taxon>Steinernema</taxon>
    </lineage>
</organism>
<feature type="chain" id="PRO_5041443975" description="TIL domain-containing protein" evidence="2">
    <location>
        <begin position="16"/>
        <end position="120"/>
    </location>
</feature>
<sequence>MLLIILLICTVGTMADDPMIRLPPAPLHPHTPTPTPRALQAGPGTHTTPPNCPTQTPPTPTPFPNCIEHPCPPGYVCLHGIYCQRINLECPPPCPEGYICDLGRCIKISPCPGCPPIPRP</sequence>
<name>A0AA39LKR1_9BILA</name>
<evidence type="ECO:0008006" key="5">
    <source>
        <dbReference type="Google" id="ProtNLM"/>
    </source>
</evidence>
<keyword evidence="2" id="KW-0732">Signal</keyword>
<protein>
    <recommendedName>
        <fullName evidence="5">TIL domain-containing protein</fullName>
    </recommendedName>
</protein>